<keyword evidence="3" id="KW-1185">Reference proteome</keyword>
<comment type="caution">
    <text evidence="2">The sequence shown here is derived from an EMBL/GenBank/DDBJ whole genome shotgun (WGS) entry which is preliminary data.</text>
</comment>
<accession>G4TA37</accession>
<evidence type="ECO:0000313" key="3">
    <source>
        <dbReference type="Proteomes" id="UP000007148"/>
    </source>
</evidence>
<name>G4TA37_SERID</name>
<evidence type="ECO:0000313" key="2">
    <source>
        <dbReference type="EMBL" id="CCA68196.1"/>
    </source>
</evidence>
<protein>
    <submittedName>
        <fullName evidence="2">Uncharacterized protein</fullName>
    </submittedName>
</protein>
<feature type="compositionally biased region" description="Basic and acidic residues" evidence="1">
    <location>
        <begin position="13"/>
        <end position="25"/>
    </location>
</feature>
<evidence type="ECO:0000256" key="1">
    <source>
        <dbReference type="SAM" id="MobiDB-lite"/>
    </source>
</evidence>
<dbReference type="AlphaFoldDB" id="G4TA37"/>
<dbReference type="EMBL" id="CAFZ01000027">
    <property type="protein sequence ID" value="CCA68196.1"/>
    <property type="molecule type" value="Genomic_DNA"/>
</dbReference>
<dbReference type="InParanoid" id="G4TA37"/>
<dbReference type="OrthoDB" id="3142369at2759"/>
<organism evidence="2 3">
    <name type="scientific">Serendipita indica (strain DSM 11827)</name>
    <name type="common">Root endophyte fungus</name>
    <name type="synonym">Piriformospora indica</name>
    <dbReference type="NCBI Taxonomy" id="1109443"/>
    <lineage>
        <taxon>Eukaryota</taxon>
        <taxon>Fungi</taxon>
        <taxon>Dikarya</taxon>
        <taxon>Basidiomycota</taxon>
        <taxon>Agaricomycotina</taxon>
        <taxon>Agaricomycetes</taxon>
        <taxon>Sebacinales</taxon>
        <taxon>Serendipitaceae</taxon>
        <taxon>Serendipita</taxon>
    </lineage>
</organism>
<sequence>MQTLHGRLRYRRSGSESRGAWKGEGEMNGQEAVEASFVLLVLFCGSVNAFHAVTSSSPVCSVPLPPPSSLLYDPNLYDTLFTNTKSCHQSPTTMQRIAHQKDQECAYANARMAAIAVALQGKYGLIRSHDSLELIYILTADCLLNPGAKRLTAFDIHISAVVYSAMPRPGMFQISHTYRNFIAYDLVALFSSPSTFPAGSSPNVISPPSHWLTALQTLEKRAAEPGRGGHESLISIFADDTAINALVRSSIAMNPTSPMTPSAAHYACSPRVSSFALMHSPMDRRLSTH</sequence>
<gene>
    <name evidence="2" type="ORF">PIIN_02062</name>
</gene>
<feature type="compositionally biased region" description="Basic residues" evidence="1">
    <location>
        <begin position="1"/>
        <end position="12"/>
    </location>
</feature>
<feature type="region of interest" description="Disordered" evidence="1">
    <location>
        <begin position="1"/>
        <end position="25"/>
    </location>
</feature>
<proteinExistence type="predicted"/>
<dbReference type="Proteomes" id="UP000007148">
    <property type="component" value="Unassembled WGS sequence"/>
</dbReference>
<reference evidence="2 3" key="1">
    <citation type="journal article" date="2011" name="PLoS Pathog.">
        <title>Endophytic Life Strategies Decoded by Genome and Transcriptome Analyses of the Mutualistic Root Symbiont Piriformospora indica.</title>
        <authorList>
            <person name="Zuccaro A."/>
            <person name="Lahrmann U."/>
            <person name="Guldener U."/>
            <person name="Langen G."/>
            <person name="Pfiffi S."/>
            <person name="Biedenkopf D."/>
            <person name="Wong P."/>
            <person name="Samans B."/>
            <person name="Grimm C."/>
            <person name="Basiewicz M."/>
            <person name="Murat C."/>
            <person name="Martin F."/>
            <person name="Kogel K.H."/>
        </authorList>
    </citation>
    <scope>NUCLEOTIDE SEQUENCE [LARGE SCALE GENOMIC DNA]</scope>
    <source>
        <strain evidence="2 3">DSM 11827</strain>
    </source>
</reference>
<dbReference type="HOGENOM" id="CLU_083955_0_0_1"/>